<evidence type="ECO:0000256" key="5">
    <source>
        <dbReference type="ARBA" id="ARBA00022679"/>
    </source>
</evidence>
<reference evidence="14 15" key="1">
    <citation type="submission" date="2017-03" db="EMBL/GenBank/DDBJ databases">
        <title>WGS assembly of Porphyra umbilicalis.</title>
        <authorList>
            <person name="Brawley S.H."/>
            <person name="Blouin N.A."/>
            <person name="Ficko-Blean E."/>
            <person name="Wheeler G.L."/>
            <person name="Lohr M."/>
            <person name="Goodson H.V."/>
            <person name="Jenkins J.W."/>
            <person name="Blaby-Haas C.E."/>
            <person name="Helliwell K.E."/>
            <person name="Chan C."/>
            <person name="Marriage T."/>
            <person name="Bhattacharya D."/>
            <person name="Klein A.S."/>
            <person name="Badis Y."/>
            <person name="Brodie J."/>
            <person name="Cao Y."/>
            <person name="Collen J."/>
            <person name="Dittami S.M."/>
            <person name="Gachon C.M."/>
            <person name="Green B.R."/>
            <person name="Karpowicz S."/>
            <person name="Kim J.W."/>
            <person name="Kudahl U."/>
            <person name="Lin S."/>
            <person name="Michel G."/>
            <person name="Mittag M."/>
            <person name="Olson B.J."/>
            <person name="Pangilinan J."/>
            <person name="Peng Y."/>
            <person name="Qiu H."/>
            <person name="Shu S."/>
            <person name="Singer J.T."/>
            <person name="Smith A.G."/>
            <person name="Sprecher B.N."/>
            <person name="Wagner V."/>
            <person name="Wang W."/>
            <person name="Wang Z.-Y."/>
            <person name="Yan J."/>
            <person name="Yarish C."/>
            <person name="Zoeuner-Riek S."/>
            <person name="Zhuang Y."/>
            <person name="Zou Y."/>
            <person name="Lindquist E.A."/>
            <person name="Grimwood J."/>
            <person name="Barry K."/>
            <person name="Rokhsar D.S."/>
            <person name="Schmutz J."/>
            <person name="Stiller J.W."/>
            <person name="Grossman A.R."/>
            <person name="Prochnik S.E."/>
        </authorList>
    </citation>
    <scope>NUCLEOTIDE SEQUENCE [LARGE SCALE GENOMIC DNA]</scope>
    <source>
        <strain evidence="14">4086291</strain>
    </source>
</reference>
<dbReference type="PROSITE" id="PS00108">
    <property type="entry name" value="PROTEIN_KINASE_ST"/>
    <property type="match status" value="1"/>
</dbReference>
<evidence type="ECO:0000313" key="15">
    <source>
        <dbReference type="Proteomes" id="UP000218209"/>
    </source>
</evidence>
<evidence type="ECO:0000256" key="2">
    <source>
        <dbReference type="ARBA" id="ARBA00012425"/>
    </source>
</evidence>
<evidence type="ECO:0000313" key="14">
    <source>
        <dbReference type="EMBL" id="OSX76737.1"/>
    </source>
</evidence>
<dbReference type="GO" id="GO:0010389">
    <property type="term" value="P:regulation of G2/M transition of mitotic cell cycle"/>
    <property type="evidence" value="ECO:0007669"/>
    <property type="project" value="TreeGrafter"/>
</dbReference>
<dbReference type="GO" id="GO:0004693">
    <property type="term" value="F:cyclin-dependent protein serine/threonine kinase activity"/>
    <property type="evidence" value="ECO:0007669"/>
    <property type="project" value="UniProtKB-EC"/>
</dbReference>
<evidence type="ECO:0000259" key="13">
    <source>
        <dbReference type="PROSITE" id="PS50011"/>
    </source>
</evidence>
<dbReference type="GO" id="GO:0000082">
    <property type="term" value="P:G1/S transition of mitotic cell cycle"/>
    <property type="evidence" value="ECO:0007669"/>
    <property type="project" value="TreeGrafter"/>
</dbReference>
<dbReference type="AlphaFoldDB" id="A0A1X6P7D1"/>
<dbReference type="InterPro" id="IPR008271">
    <property type="entry name" value="Ser/Thr_kinase_AS"/>
</dbReference>
<dbReference type="GO" id="GO:0010468">
    <property type="term" value="P:regulation of gene expression"/>
    <property type="evidence" value="ECO:0007669"/>
    <property type="project" value="TreeGrafter"/>
</dbReference>
<dbReference type="PROSITE" id="PS50011">
    <property type="entry name" value="PROTEIN_KINASE_DOM"/>
    <property type="match status" value="1"/>
</dbReference>
<dbReference type="GO" id="GO:0000307">
    <property type="term" value="C:cyclin-dependent protein kinase holoenzyme complex"/>
    <property type="evidence" value="ECO:0007669"/>
    <property type="project" value="TreeGrafter"/>
</dbReference>
<feature type="domain" description="Protein kinase" evidence="13">
    <location>
        <begin position="4"/>
        <end position="286"/>
    </location>
</feature>
<dbReference type="Gene3D" id="3.30.200.20">
    <property type="entry name" value="Phosphorylase Kinase, domain 1"/>
    <property type="match status" value="1"/>
</dbReference>
<evidence type="ECO:0000256" key="10">
    <source>
        <dbReference type="ARBA" id="ARBA00048367"/>
    </source>
</evidence>
<proteinExistence type="inferred from homology"/>
<comment type="similarity">
    <text evidence="1">Belongs to the protein kinase superfamily. CMGC Ser/Thr protein kinase family. CDC2/CDKX subfamily.</text>
</comment>
<dbReference type="GO" id="GO:0007165">
    <property type="term" value="P:signal transduction"/>
    <property type="evidence" value="ECO:0007669"/>
    <property type="project" value="TreeGrafter"/>
</dbReference>
<evidence type="ECO:0000256" key="11">
    <source>
        <dbReference type="PROSITE-ProRule" id="PRU10141"/>
    </source>
</evidence>
<keyword evidence="8 11" id="KW-0067">ATP-binding</keyword>
<dbReference type="Pfam" id="PF00069">
    <property type="entry name" value="Pkinase"/>
    <property type="match status" value="1"/>
</dbReference>
<dbReference type="GO" id="GO:0005634">
    <property type="term" value="C:nucleus"/>
    <property type="evidence" value="ECO:0007669"/>
    <property type="project" value="TreeGrafter"/>
</dbReference>
<dbReference type="GO" id="GO:0005737">
    <property type="term" value="C:cytoplasm"/>
    <property type="evidence" value="ECO:0007669"/>
    <property type="project" value="TreeGrafter"/>
</dbReference>
<dbReference type="EMBL" id="KV918857">
    <property type="protein sequence ID" value="OSX76737.1"/>
    <property type="molecule type" value="Genomic_DNA"/>
</dbReference>
<dbReference type="PANTHER" id="PTHR24056:SF254">
    <property type="entry name" value="CYCLIN-DEPENDENT KINASE 2"/>
    <property type="match status" value="1"/>
</dbReference>
<evidence type="ECO:0000256" key="1">
    <source>
        <dbReference type="ARBA" id="ARBA00006485"/>
    </source>
</evidence>
<dbReference type="PROSITE" id="PS00107">
    <property type="entry name" value="PROTEIN_KINASE_ATP"/>
    <property type="match status" value="1"/>
</dbReference>
<dbReference type="Proteomes" id="UP000218209">
    <property type="component" value="Unassembled WGS sequence"/>
</dbReference>
<dbReference type="InterPro" id="IPR050108">
    <property type="entry name" value="CDK"/>
</dbReference>
<keyword evidence="6 11" id="KW-0547">Nucleotide-binding</keyword>
<evidence type="ECO:0000256" key="3">
    <source>
        <dbReference type="ARBA" id="ARBA00022527"/>
    </source>
</evidence>
<dbReference type="EC" id="2.7.11.22" evidence="2"/>
<dbReference type="InterPro" id="IPR000719">
    <property type="entry name" value="Prot_kinase_dom"/>
</dbReference>
<feature type="binding site" evidence="11">
    <location>
        <position position="33"/>
    </location>
    <ligand>
        <name>ATP</name>
        <dbReference type="ChEBI" id="CHEBI:30616"/>
    </ligand>
</feature>
<protein>
    <recommendedName>
        <fullName evidence="2">cyclin-dependent kinase</fullName>
        <ecNumber evidence="2">2.7.11.22</ecNumber>
    </recommendedName>
</protein>
<dbReference type="InterPro" id="IPR011009">
    <property type="entry name" value="Kinase-like_dom_sf"/>
</dbReference>
<evidence type="ECO:0000256" key="4">
    <source>
        <dbReference type="ARBA" id="ARBA00022553"/>
    </source>
</evidence>
<organism evidence="14 15">
    <name type="scientific">Porphyra umbilicalis</name>
    <name type="common">Purple laver</name>
    <name type="synonym">Red alga</name>
    <dbReference type="NCBI Taxonomy" id="2786"/>
    <lineage>
        <taxon>Eukaryota</taxon>
        <taxon>Rhodophyta</taxon>
        <taxon>Bangiophyceae</taxon>
        <taxon>Bangiales</taxon>
        <taxon>Bangiaceae</taxon>
        <taxon>Porphyra</taxon>
    </lineage>
</organism>
<gene>
    <name evidence="14" type="ORF">BU14_0177s0017</name>
</gene>
<evidence type="ECO:0000256" key="9">
    <source>
        <dbReference type="ARBA" id="ARBA00047811"/>
    </source>
</evidence>
<dbReference type="GO" id="GO:0005524">
    <property type="term" value="F:ATP binding"/>
    <property type="evidence" value="ECO:0007669"/>
    <property type="project" value="UniProtKB-UniRule"/>
</dbReference>
<comment type="catalytic activity">
    <reaction evidence="10">
        <text>L-seryl-[protein] + ATP = O-phospho-L-seryl-[protein] + ADP + H(+)</text>
        <dbReference type="Rhea" id="RHEA:17989"/>
        <dbReference type="Rhea" id="RHEA-COMP:9863"/>
        <dbReference type="Rhea" id="RHEA-COMP:11604"/>
        <dbReference type="ChEBI" id="CHEBI:15378"/>
        <dbReference type="ChEBI" id="CHEBI:29999"/>
        <dbReference type="ChEBI" id="CHEBI:30616"/>
        <dbReference type="ChEBI" id="CHEBI:83421"/>
        <dbReference type="ChEBI" id="CHEBI:456216"/>
        <dbReference type="EC" id="2.7.11.22"/>
    </reaction>
</comment>
<dbReference type="InterPro" id="IPR017441">
    <property type="entry name" value="Protein_kinase_ATP_BS"/>
</dbReference>
<dbReference type="PANTHER" id="PTHR24056">
    <property type="entry name" value="CELL DIVISION PROTEIN KINASE"/>
    <property type="match status" value="1"/>
</dbReference>
<dbReference type="Gene3D" id="1.10.510.10">
    <property type="entry name" value="Transferase(Phosphotransferase) domain 1"/>
    <property type="match status" value="1"/>
</dbReference>
<dbReference type="SUPFAM" id="SSF56112">
    <property type="entry name" value="Protein kinase-like (PK-like)"/>
    <property type="match status" value="1"/>
</dbReference>
<evidence type="ECO:0000256" key="6">
    <source>
        <dbReference type="ARBA" id="ARBA00022741"/>
    </source>
</evidence>
<comment type="catalytic activity">
    <reaction evidence="9">
        <text>L-threonyl-[protein] + ATP = O-phospho-L-threonyl-[protein] + ADP + H(+)</text>
        <dbReference type="Rhea" id="RHEA:46608"/>
        <dbReference type="Rhea" id="RHEA-COMP:11060"/>
        <dbReference type="Rhea" id="RHEA-COMP:11605"/>
        <dbReference type="ChEBI" id="CHEBI:15378"/>
        <dbReference type="ChEBI" id="CHEBI:30013"/>
        <dbReference type="ChEBI" id="CHEBI:30616"/>
        <dbReference type="ChEBI" id="CHEBI:61977"/>
        <dbReference type="ChEBI" id="CHEBI:456216"/>
        <dbReference type="EC" id="2.7.11.22"/>
    </reaction>
</comment>
<accession>A0A1X6P7D1</accession>
<dbReference type="EMBL" id="KV918857">
    <property type="protein sequence ID" value="OSX76736.1"/>
    <property type="molecule type" value="Genomic_DNA"/>
</dbReference>
<dbReference type="OrthoDB" id="1732493at2759"/>
<sequence length="310" mass="35413">MDRYETLQKIGEGTYGVVFKARDRETNEMIALKRIRLEQEDEGVPSTAIREISILKELQHPNIVRFMDVVHSDNKLFLVFEYLDQDLKRFMDSVRTPSLDPTLIQSYLYQLLNGIDHCHRHRVLHRDLKPANLLIDRRGSLKLADFGLARAFGIPVRHYTHEVVTLWYRAPEILLGAKKYSTPVDIWSIGCIFAELVTRSPLFPGDSEIDQLYKIFRALGTPTEEMWPGVSELPEVKSTFPRWPQVSLRLAVPTLDDLGLSLLTQMLLYEPSQRITARDALNHPYFANVDRDRWQQAPAGAGGSGAGSAR</sequence>
<dbReference type="SMART" id="SM00220">
    <property type="entry name" value="S_TKc"/>
    <property type="match status" value="1"/>
</dbReference>
<dbReference type="CDD" id="cd07835">
    <property type="entry name" value="STKc_CDK1_CdkB_like"/>
    <property type="match status" value="1"/>
</dbReference>
<evidence type="ECO:0000256" key="12">
    <source>
        <dbReference type="RuleBase" id="RU000304"/>
    </source>
</evidence>
<keyword evidence="4" id="KW-0597">Phosphoprotein</keyword>
<evidence type="ECO:0000256" key="8">
    <source>
        <dbReference type="ARBA" id="ARBA00022840"/>
    </source>
</evidence>
<keyword evidence="5" id="KW-0808">Transferase</keyword>
<evidence type="ECO:0000256" key="7">
    <source>
        <dbReference type="ARBA" id="ARBA00022777"/>
    </source>
</evidence>
<dbReference type="FunFam" id="3.30.200.20:FF:000027">
    <property type="entry name" value="Putative Cyclin-dependent kinase 1"/>
    <property type="match status" value="1"/>
</dbReference>
<name>A0A1X6P7D1_PORUM</name>
<keyword evidence="15" id="KW-1185">Reference proteome</keyword>
<dbReference type="FunFam" id="1.10.510.10:FF:000184">
    <property type="entry name" value="cyclin-dependent kinase 5 homolog"/>
    <property type="match status" value="1"/>
</dbReference>
<keyword evidence="7" id="KW-0418">Kinase</keyword>
<keyword evidence="3 12" id="KW-0723">Serine/threonine-protein kinase</keyword>
<dbReference type="GO" id="GO:0030332">
    <property type="term" value="F:cyclin binding"/>
    <property type="evidence" value="ECO:0007669"/>
    <property type="project" value="TreeGrafter"/>
</dbReference>